<dbReference type="GO" id="GO:0000422">
    <property type="term" value="P:autophagy of mitochondrion"/>
    <property type="evidence" value="ECO:0007669"/>
    <property type="project" value="TreeGrafter"/>
</dbReference>
<evidence type="ECO:0000256" key="2">
    <source>
        <dbReference type="ARBA" id="ARBA00022499"/>
    </source>
</evidence>
<evidence type="ECO:0000256" key="3">
    <source>
        <dbReference type="ARBA" id="ARBA00022843"/>
    </source>
</evidence>
<evidence type="ECO:0000256" key="6">
    <source>
        <dbReference type="SAM" id="MobiDB-lite"/>
    </source>
</evidence>
<evidence type="ECO:0000259" key="8">
    <source>
        <dbReference type="Pfam" id="PF20637"/>
    </source>
</evidence>
<comment type="subcellular location">
    <subcellularLocation>
        <location evidence="5">Preautophagosomal structure membrane</location>
        <topology evidence="5">Peripheral membrane protein</topology>
    </subcellularLocation>
</comment>
<name>A0A1R1PY47_ZANCU</name>
<dbReference type="Gene3D" id="3.10.20.90">
    <property type="entry name" value="Phosphatidylinositol 3-kinase Catalytic Subunit, Chain A, domain 1"/>
    <property type="match status" value="1"/>
</dbReference>
<dbReference type="InterPro" id="IPR042526">
    <property type="entry name" value="Atg5_HR"/>
</dbReference>
<accession>A0A1R1PY47</accession>
<dbReference type="Pfam" id="PF04106">
    <property type="entry name" value="ATG5_UblB"/>
    <property type="match status" value="1"/>
</dbReference>
<dbReference type="Proteomes" id="UP000188320">
    <property type="component" value="Unassembled WGS sequence"/>
</dbReference>
<dbReference type="PANTHER" id="PTHR13040">
    <property type="entry name" value="AUTOPHAGY PROTEIN 5"/>
    <property type="match status" value="1"/>
</dbReference>
<evidence type="ECO:0000313" key="9">
    <source>
        <dbReference type="EMBL" id="OMH85848.1"/>
    </source>
</evidence>
<organism evidence="9 10">
    <name type="scientific">Zancudomyces culisetae</name>
    <name type="common">Gut fungus</name>
    <name type="synonym">Smittium culisetae</name>
    <dbReference type="NCBI Taxonomy" id="1213189"/>
    <lineage>
        <taxon>Eukaryota</taxon>
        <taxon>Fungi</taxon>
        <taxon>Fungi incertae sedis</taxon>
        <taxon>Zoopagomycota</taxon>
        <taxon>Kickxellomycotina</taxon>
        <taxon>Harpellomycetes</taxon>
        <taxon>Harpellales</taxon>
        <taxon>Legeriomycetaceae</taxon>
        <taxon>Zancudomyces</taxon>
    </lineage>
</organism>
<comment type="similarity">
    <text evidence="1 5">Belongs to the ATG5 family.</text>
</comment>
<dbReference type="InterPro" id="IPR007239">
    <property type="entry name" value="Atg5"/>
</dbReference>
<comment type="caution">
    <text evidence="9">The sequence shown here is derived from an EMBL/GenBank/DDBJ whole genome shotgun (WGS) entry which is preliminary data.</text>
</comment>
<keyword evidence="10" id="KW-1185">Reference proteome</keyword>
<dbReference type="GO" id="GO:0061908">
    <property type="term" value="C:phagophore"/>
    <property type="evidence" value="ECO:0007669"/>
    <property type="project" value="TreeGrafter"/>
</dbReference>
<evidence type="ECO:0000313" key="10">
    <source>
        <dbReference type="Proteomes" id="UP000188320"/>
    </source>
</evidence>
<dbReference type="GO" id="GO:0034045">
    <property type="term" value="C:phagophore assembly site membrane"/>
    <property type="evidence" value="ECO:0007669"/>
    <property type="project" value="UniProtKB-SubCell"/>
</dbReference>
<keyword evidence="2 5" id="KW-1017">Isopeptide bond</keyword>
<dbReference type="GO" id="GO:0034727">
    <property type="term" value="P:piecemeal microautophagy of the nucleus"/>
    <property type="evidence" value="ECO:0007669"/>
    <property type="project" value="TreeGrafter"/>
</dbReference>
<dbReference type="GO" id="GO:0019776">
    <property type="term" value="F:Atg8-family ligase activity"/>
    <property type="evidence" value="ECO:0007669"/>
    <property type="project" value="TreeGrafter"/>
</dbReference>
<comment type="function">
    <text evidence="5">Involved in cytoplasm to vacuole transport (Cvt) and autophagic vesicle formation.</text>
</comment>
<comment type="subunit">
    <text evidence="5">Conjugated with ATG12.</text>
</comment>
<feature type="region of interest" description="Disordered" evidence="6">
    <location>
        <begin position="159"/>
        <end position="178"/>
    </location>
</feature>
<dbReference type="GO" id="GO:0006995">
    <property type="term" value="P:cellular response to nitrogen starvation"/>
    <property type="evidence" value="ECO:0007669"/>
    <property type="project" value="TreeGrafter"/>
</dbReference>
<dbReference type="GO" id="GO:0005776">
    <property type="term" value="C:autophagosome"/>
    <property type="evidence" value="ECO:0007669"/>
    <property type="project" value="TreeGrafter"/>
</dbReference>
<dbReference type="InterPro" id="IPR048940">
    <property type="entry name" value="ATG5_HBR"/>
</dbReference>
<sequence length="221" mass="24430">MSLLKEADFVRFGSTNRATELSKSDQLMLLDGMENRDIATFQTMNRLHGSAGIDWNSSKPYIGGLRGDRGLENLPKAIPVRCYVAGPDLSAPDAYEIFQAPILINNFSTSSSPIPDGNAPPFSWTTLGEAVYSILKDRNVLDTEDDLASSEIQTFASLGSESHPSFSNSPHHTKTSRPQWTQKWKCIIQGISPSWDTPLLWISDNLSYPDNFIHIVLIGIS</sequence>
<dbReference type="Pfam" id="PF20637">
    <property type="entry name" value="ATG5_HBR"/>
    <property type="match status" value="1"/>
</dbReference>
<dbReference type="InterPro" id="IPR048318">
    <property type="entry name" value="ATG5_UblB"/>
</dbReference>
<evidence type="ECO:0000259" key="7">
    <source>
        <dbReference type="Pfam" id="PF04106"/>
    </source>
</evidence>
<keyword evidence="5" id="KW-0813">Transport</keyword>
<dbReference type="GO" id="GO:0034274">
    <property type="term" value="C:Atg12-Atg5-Atg16 complex"/>
    <property type="evidence" value="ECO:0007669"/>
    <property type="project" value="TreeGrafter"/>
</dbReference>
<feature type="domain" description="Autophagy protein ATG5 UblB" evidence="7">
    <location>
        <begin position="78"/>
        <end position="217"/>
    </location>
</feature>
<dbReference type="GO" id="GO:0044233">
    <property type="term" value="C:mitochondria-associated endoplasmic reticulum membrane contact site"/>
    <property type="evidence" value="ECO:0007669"/>
    <property type="project" value="TreeGrafter"/>
</dbReference>
<dbReference type="EMBL" id="LSSK01000039">
    <property type="protein sequence ID" value="OMH85848.1"/>
    <property type="molecule type" value="Genomic_DNA"/>
</dbReference>
<proteinExistence type="inferred from homology"/>
<dbReference type="AlphaFoldDB" id="A0A1R1PY47"/>
<keyword evidence="5" id="KW-0472">Membrane</keyword>
<gene>
    <name evidence="9" type="ORF">AX774_g593</name>
</gene>
<evidence type="ECO:0000256" key="1">
    <source>
        <dbReference type="ARBA" id="ARBA00006910"/>
    </source>
</evidence>
<dbReference type="PANTHER" id="PTHR13040:SF2">
    <property type="entry name" value="AUTOPHAGY PROTEIN 5"/>
    <property type="match status" value="1"/>
</dbReference>
<dbReference type="OrthoDB" id="272162at2759"/>
<evidence type="ECO:0000256" key="4">
    <source>
        <dbReference type="ARBA" id="ARBA00023006"/>
    </source>
</evidence>
<reference evidence="10" key="1">
    <citation type="submission" date="2017-01" db="EMBL/GenBank/DDBJ databases">
        <authorList>
            <person name="Wang Y."/>
            <person name="White M."/>
            <person name="Kvist S."/>
            <person name="Moncalvo J.-M."/>
        </authorList>
    </citation>
    <scope>NUCLEOTIDE SEQUENCE [LARGE SCALE GENOMIC DNA]</scope>
    <source>
        <strain evidence="10">COL-18-3</strain>
    </source>
</reference>
<protein>
    <recommendedName>
        <fullName evidence="5">Autophagy protein 5</fullName>
    </recommendedName>
</protein>
<dbReference type="Gene3D" id="1.10.246.190">
    <property type="entry name" value="Autophagy protein Apg5, helix rich domain"/>
    <property type="match status" value="1"/>
</dbReference>
<keyword evidence="3 5" id="KW-0832">Ubl conjugation</keyword>
<keyword evidence="4 5" id="KW-0072">Autophagy</keyword>
<feature type="domain" description="Autophagy protein ATG5 alpha-helical bundle region" evidence="8">
    <location>
        <begin position="1"/>
        <end position="46"/>
    </location>
</feature>
<evidence type="ECO:0000256" key="5">
    <source>
        <dbReference type="RuleBase" id="RU361202"/>
    </source>
</evidence>